<gene>
    <name evidence="1" type="ORF">CARN6_2594</name>
</gene>
<name>E6QP77_9ZZZZ</name>
<dbReference type="AlphaFoldDB" id="E6QP77"/>
<proteinExistence type="predicted"/>
<evidence type="ECO:0000313" key="1">
    <source>
        <dbReference type="EMBL" id="CBI09048.1"/>
    </source>
</evidence>
<reference evidence="1" key="1">
    <citation type="submission" date="2009-10" db="EMBL/GenBank/DDBJ databases">
        <title>Diversity of trophic interactions inside an arsenic-rich microbial ecosystem.</title>
        <authorList>
            <person name="Bertin P.N."/>
            <person name="Heinrich-Salmeron A."/>
            <person name="Pelletier E."/>
            <person name="Goulhen-Chollet F."/>
            <person name="Arsene-Ploetze F."/>
            <person name="Gallien S."/>
            <person name="Calteau A."/>
            <person name="Vallenet D."/>
            <person name="Casiot C."/>
            <person name="Chane-Woon-Ming B."/>
            <person name="Giloteaux L."/>
            <person name="Barakat M."/>
            <person name="Bonnefoy V."/>
            <person name="Bruneel O."/>
            <person name="Chandler M."/>
            <person name="Cleiss J."/>
            <person name="Duran R."/>
            <person name="Elbaz-Poulichet F."/>
            <person name="Fonknechten N."/>
            <person name="Lauga B."/>
            <person name="Mornico D."/>
            <person name="Ortet P."/>
            <person name="Schaeffer C."/>
            <person name="Siguier P."/>
            <person name="Alexander Thil Smith A."/>
            <person name="Van Dorsselaer A."/>
            <person name="Weissenbach J."/>
            <person name="Medigue C."/>
            <person name="Le Paslier D."/>
        </authorList>
    </citation>
    <scope>NUCLEOTIDE SEQUENCE</scope>
</reference>
<comment type="caution">
    <text evidence="1">The sequence shown here is derived from an EMBL/GenBank/DDBJ whole genome shotgun (WGS) entry which is preliminary data.</text>
</comment>
<organism evidence="1">
    <name type="scientific">mine drainage metagenome</name>
    <dbReference type="NCBI Taxonomy" id="410659"/>
    <lineage>
        <taxon>unclassified sequences</taxon>
        <taxon>metagenomes</taxon>
        <taxon>ecological metagenomes</taxon>
    </lineage>
</organism>
<dbReference type="EMBL" id="CABQ01000312">
    <property type="protein sequence ID" value="CBI09048.1"/>
    <property type="molecule type" value="Genomic_DNA"/>
</dbReference>
<protein>
    <submittedName>
        <fullName evidence="1">Uncharacterized protein</fullName>
    </submittedName>
</protein>
<accession>E6QP77</accession>
<sequence length="396" mass="40453">MKRIFEFFLALALISPMIASAQTVPRWITFGPVTYTANATYIPTTGLSGQNCTVGAVITGTVTVTPYVYDGQQWSAINAYASTSASSATITATGSFSLLTGNYQGLKFVIATSTGTVVLTGSCGPGSPAVVGVAAGNITATAPIVATQSGGGVALSAPTAVVLNPASAQAGSTNISGNYTGSAFESTSSSGGVFAYGSLIETNANGQTDRSPRSCTNLGADGAIYIGTNLDAPTAWTLSNINGLFTFAACYNNTSYGAPPIPQGVVWSIADRTGVGNYFTFDDTDFPVRFASAVNVGGYALLNPATGQLSADQEQHGILSVTTPATCTAFSACASGTVTFTTVMGVTTYECTANTETYPYVVEIASKTTTAVTFELYNLVAVASAQTVPIDYDCKV</sequence>